<dbReference type="Pfam" id="PF03981">
    <property type="entry name" value="Ubiq_cyt_C_chap"/>
    <property type="match status" value="1"/>
</dbReference>
<organism evidence="4 5">
    <name type="scientific">Telmatospirillum siberiense</name>
    <dbReference type="NCBI Taxonomy" id="382514"/>
    <lineage>
        <taxon>Bacteria</taxon>
        <taxon>Pseudomonadati</taxon>
        <taxon>Pseudomonadota</taxon>
        <taxon>Alphaproteobacteria</taxon>
        <taxon>Rhodospirillales</taxon>
        <taxon>Rhodospirillaceae</taxon>
        <taxon>Telmatospirillum</taxon>
    </lineage>
</organism>
<dbReference type="InterPro" id="IPR021150">
    <property type="entry name" value="Ubiq_cyt_c_chap"/>
</dbReference>
<comment type="similarity">
    <text evidence="2">Belongs to the UPF0174 family.</text>
</comment>
<dbReference type="PANTHER" id="PTHR12184:SF1">
    <property type="entry name" value="UBIQUINOL-CYTOCHROME-C REDUCTASE COMPLEX ASSEMBLY FACTOR 1"/>
    <property type="match status" value="1"/>
</dbReference>
<dbReference type="OrthoDB" id="7158889at2"/>
<dbReference type="AlphaFoldDB" id="A0A2N3PYT7"/>
<name>A0A2N3PYT7_9PROT</name>
<comment type="caution">
    <text evidence="4">The sequence shown here is derived from an EMBL/GenBank/DDBJ whole genome shotgun (WGS) entry which is preliminary data.</text>
</comment>
<keyword evidence="5" id="KW-1185">Reference proteome</keyword>
<evidence type="ECO:0000313" key="5">
    <source>
        <dbReference type="Proteomes" id="UP000233293"/>
    </source>
</evidence>
<dbReference type="InterPro" id="IPR007129">
    <property type="entry name" value="Ubiqinol_cyt_c_chaperone_CPB3"/>
</dbReference>
<dbReference type="PIRSF" id="PIRSF032079">
    <property type="entry name" value="UCP032079"/>
    <property type="match status" value="1"/>
</dbReference>
<dbReference type="Proteomes" id="UP000233293">
    <property type="component" value="Unassembled WGS sequence"/>
</dbReference>
<dbReference type="PANTHER" id="PTHR12184">
    <property type="entry name" value="UBIQUINOL-CYTOCHROME C REDUCTASE COMPLEX ASSEMBLY FACTOR 1 FAMILY MEMBER"/>
    <property type="match status" value="1"/>
</dbReference>
<evidence type="ECO:0000259" key="3">
    <source>
        <dbReference type="Pfam" id="PF03981"/>
    </source>
</evidence>
<comment type="similarity">
    <text evidence="1">Belongs to the CBP3 family.</text>
</comment>
<evidence type="ECO:0000256" key="1">
    <source>
        <dbReference type="ARBA" id="ARBA00006407"/>
    </source>
</evidence>
<accession>A0A2N3PYT7</accession>
<dbReference type="EMBL" id="PIUM01000004">
    <property type="protein sequence ID" value="PKU25563.1"/>
    <property type="molecule type" value="Genomic_DNA"/>
</dbReference>
<proteinExistence type="inferred from homology"/>
<protein>
    <recommendedName>
        <fullName evidence="3">Ubiquinol-cytochrome c chaperone domain-containing protein</fullName>
    </recommendedName>
</protein>
<evidence type="ECO:0000256" key="2">
    <source>
        <dbReference type="ARBA" id="ARBA00006436"/>
    </source>
</evidence>
<evidence type="ECO:0000313" key="4">
    <source>
        <dbReference type="EMBL" id="PKU25563.1"/>
    </source>
</evidence>
<sequence>MVLRSLFSRGRVAEAGQALYAAAVRQARREEFYLSFGVPDSVDGRFDLLALHVFLLLHRLGKSGRPAKALSQVVFDLMFADMEANLREMGVSDMAVGGRVKTMAKAFYGRIAAYEPGLEAASGDPAVLRDALARNLYRGEPVEERALDAMAAYVRRSDAILIEQSLDDLRDGKVRFAAPMPEDVVPS</sequence>
<dbReference type="InterPro" id="IPR014569">
    <property type="entry name" value="Ubq_cyt-c_CBP3-rel"/>
</dbReference>
<feature type="domain" description="Ubiquinol-cytochrome c chaperone" evidence="3">
    <location>
        <begin position="35"/>
        <end position="176"/>
    </location>
</feature>
<dbReference type="RefSeq" id="WP_101249618.1">
    <property type="nucleotide sequence ID" value="NZ_PIUM01000004.1"/>
</dbReference>
<gene>
    <name evidence="4" type="ORF">CWS72_05735</name>
</gene>
<reference evidence="5" key="1">
    <citation type="submission" date="2017-12" db="EMBL/GenBank/DDBJ databases">
        <title>Draft genome sequence of Telmatospirillum siberiense 26-4b1T, an acidotolerant peatland alphaproteobacterium potentially involved in sulfur cycling.</title>
        <authorList>
            <person name="Hausmann B."/>
            <person name="Pjevac P."/>
            <person name="Schreck K."/>
            <person name="Herbold C.W."/>
            <person name="Daims H."/>
            <person name="Wagner M."/>
            <person name="Pester M."/>
            <person name="Loy A."/>
        </authorList>
    </citation>
    <scope>NUCLEOTIDE SEQUENCE [LARGE SCALE GENOMIC DNA]</scope>
    <source>
        <strain evidence="5">26-4b1</strain>
    </source>
</reference>